<dbReference type="PANTHER" id="PTHR30086:SF20">
    <property type="entry name" value="ARGININE EXPORTER PROTEIN ARGO-RELATED"/>
    <property type="match status" value="1"/>
</dbReference>
<dbReference type="EMBL" id="BLVO01000012">
    <property type="protein sequence ID" value="GFM32708.1"/>
    <property type="molecule type" value="Genomic_DNA"/>
</dbReference>
<dbReference type="GO" id="GO:0015171">
    <property type="term" value="F:amino acid transmembrane transporter activity"/>
    <property type="evidence" value="ECO:0007669"/>
    <property type="project" value="TreeGrafter"/>
</dbReference>
<dbReference type="PANTHER" id="PTHR30086">
    <property type="entry name" value="ARGININE EXPORTER PROTEIN ARGO"/>
    <property type="match status" value="1"/>
</dbReference>
<dbReference type="GO" id="GO:0005886">
    <property type="term" value="C:plasma membrane"/>
    <property type="evidence" value="ECO:0007669"/>
    <property type="project" value="UniProtKB-SubCell"/>
</dbReference>
<evidence type="ECO:0000256" key="2">
    <source>
        <dbReference type="ARBA" id="ARBA00022475"/>
    </source>
</evidence>
<feature type="transmembrane region" description="Helical" evidence="6">
    <location>
        <begin position="6"/>
        <end position="27"/>
    </location>
</feature>
<keyword evidence="3 6" id="KW-0812">Transmembrane</keyword>
<feature type="transmembrane region" description="Helical" evidence="6">
    <location>
        <begin position="146"/>
        <end position="166"/>
    </location>
</feature>
<feature type="transmembrane region" description="Helical" evidence="6">
    <location>
        <begin position="109"/>
        <end position="126"/>
    </location>
</feature>
<keyword evidence="5 6" id="KW-0472">Membrane</keyword>
<gene>
    <name evidence="7" type="ORF">DSM101010T_10730</name>
</gene>
<reference evidence="7 8" key="1">
    <citation type="submission" date="2020-05" db="EMBL/GenBank/DDBJ databases">
        <title>Draft genome sequence of Desulfovibrio sp. strain HN2T.</title>
        <authorList>
            <person name="Ueno A."/>
            <person name="Tamazawa S."/>
            <person name="Tamamura S."/>
            <person name="Murakami T."/>
            <person name="Kiyama T."/>
            <person name="Inomata H."/>
            <person name="Amano Y."/>
            <person name="Miyakawa K."/>
            <person name="Tamaki H."/>
            <person name="Naganuma T."/>
            <person name="Kaneko K."/>
        </authorList>
    </citation>
    <scope>NUCLEOTIDE SEQUENCE [LARGE SCALE GENOMIC DNA]</scope>
    <source>
        <strain evidence="7 8">HN2</strain>
    </source>
</reference>
<organism evidence="7 8">
    <name type="scientific">Desulfovibrio subterraneus</name>
    <dbReference type="NCBI Taxonomy" id="2718620"/>
    <lineage>
        <taxon>Bacteria</taxon>
        <taxon>Pseudomonadati</taxon>
        <taxon>Thermodesulfobacteriota</taxon>
        <taxon>Desulfovibrionia</taxon>
        <taxon>Desulfovibrionales</taxon>
        <taxon>Desulfovibrionaceae</taxon>
        <taxon>Desulfovibrio</taxon>
    </lineage>
</organism>
<dbReference type="AlphaFoldDB" id="A0A7J0BGN7"/>
<keyword evidence="4 6" id="KW-1133">Transmembrane helix</keyword>
<accession>A0A7J0BGN7</accession>
<dbReference type="InterPro" id="IPR001123">
    <property type="entry name" value="LeuE-type"/>
</dbReference>
<evidence type="ECO:0000256" key="5">
    <source>
        <dbReference type="ARBA" id="ARBA00023136"/>
    </source>
</evidence>
<evidence type="ECO:0000313" key="7">
    <source>
        <dbReference type="EMBL" id="GFM32708.1"/>
    </source>
</evidence>
<evidence type="ECO:0000313" key="8">
    <source>
        <dbReference type="Proteomes" id="UP000503840"/>
    </source>
</evidence>
<sequence length="204" mass="21529">MLGTYIQGMGMGGSLIIAIGAQNAFVFSQGVRQNHPLTIALLCSLCDAILICLGVTGVGTAVAANPVLGRYAALFGAAFLFWYGLGAMRSMLRGGCLKDDAACELTTRRSAVAATLAVTLLNPHVYLDTVVLLGAVSGQYVDDARYVFGAGAATASFLWFFSLSFGGRMMAPFFRSQTAWKVLDGVVCLTMWYIGTGLLMRGLA</sequence>
<feature type="transmembrane region" description="Helical" evidence="6">
    <location>
        <begin position="178"/>
        <end position="200"/>
    </location>
</feature>
<evidence type="ECO:0000256" key="6">
    <source>
        <dbReference type="SAM" id="Phobius"/>
    </source>
</evidence>
<comment type="caution">
    <text evidence="7">The sequence shown here is derived from an EMBL/GenBank/DDBJ whole genome shotgun (WGS) entry which is preliminary data.</text>
</comment>
<evidence type="ECO:0000256" key="3">
    <source>
        <dbReference type="ARBA" id="ARBA00022692"/>
    </source>
</evidence>
<dbReference type="RefSeq" id="WP_174404393.1">
    <property type="nucleotide sequence ID" value="NZ_BLVO01000012.1"/>
</dbReference>
<evidence type="ECO:0000256" key="1">
    <source>
        <dbReference type="ARBA" id="ARBA00004651"/>
    </source>
</evidence>
<dbReference type="Proteomes" id="UP000503840">
    <property type="component" value="Unassembled WGS sequence"/>
</dbReference>
<keyword evidence="8" id="KW-1185">Reference proteome</keyword>
<proteinExistence type="predicted"/>
<name>A0A7J0BGN7_9BACT</name>
<feature type="transmembrane region" description="Helical" evidence="6">
    <location>
        <begin position="68"/>
        <end position="88"/>
    </location>
</feature>
<keyword evidence="2" id="KW-1003">Cell membrane</keyword>
<evidence type="ECO:0000256" key="4">
    <source>
        <dbReference type="ARBA" id="ARBA00022989"/>
    </source>
</evidence>
<protein>
    <submittedName>
        <fullName evidence="7">Amino acid transporter</fullName>
    </submittedName>
</protein>
<dbReference type="Pfam" id="PF01810">
    <property type="entry name" value="LysE"/>
    <property type="match status" value="1"/>
</dbReference>
<comment type="subcellular location">
    <subcellularLocation>
        <location evidence="1">Cell membrane</location>
        <topology evidence="1">Multi-pass membrane protein</topology>
    </subcellularLocation>
</comment>
<feature type="transmembrane region" description="Helical" evidence="6">
    <location>
        <begin position="39"/>
        <end position="62"/>
    </location>
</feature>